<keyword evidence="3" id="KW-1185">Reference proteome</keyword>
<keyword evidence="1" id="KW-0472">Membrane</keyword>
<dbReference type="Proteomes" id="UP001184150">
    <property type="component" value="Unassembled WGS sequence"/>
</dbReference>
<accession>A0ABU1MN42</accession>
<evidence type="ECO:0000313" key="2">
    <source>
        <dbReference type="EMBL" id="MDR6511442.1"/>
    </source>
</evidence>
<sequence length="149" mass="16030">METVIVYAVHAALWAVAARRVGIRPVTIILAASTVASWAVGAIYSGNDQIVMMMMLDLCTILALRATGHGARDRMVAAVSLGLIAWRCVRLADHGQYIDYWTYAAAINLASALQFLIGGGVVDVVGRGIDDWAGRVSDRLQRALRMVAC</sequence>
<reference evidence="2 3" key="1">
    <citation type="submission" date="2023-07" db="EMBL/GenBank/DDBJ databases">
        <title>Sorghum-associated microbial communities from plants grown in Nebraska, USA.</title>
        <authorList>
            <person name="Schachtman D."/>
        </authorList>
    </citation>
    <scope>NUCLEOTIDE SEQUENCE [LARGE SCALE GENOMIC DNA]</scope>
    <source>
        <strain evidence="2 3">DS1027</strain>
    </source>
</reference>
<dbReference type="RefSeq" id="WP_309805309.1">
    <property type="nucleotide sequence ID" value="NZ_JAVDRD010000005.1"/>
</dbReference>
<gene>
    <name evidence="2" type="ORF">J2792_002314</name>
</gene>
<organism evidence="2 3">
    <name type="scientific">Novosphingobium capsulatum</name>
    <dbReference type="NCBI Taxonomy" id="13688"/>
    <lineage>
        <taxon>Bacteria</taxon>
        <taxon>Pseudomonadati</taxon>
        <taxon>Pseudomonadota</taxon>
        <taxon>Alphaproteobacteria</taxon>
        <taxon>Sphingomonadales</taxon>
        <taxon>Sphingomonadaceae</taxon>
        <taxon>Novosphingobium</taxon>
    </lineage>
</organism>
<evidence type="ECO:0000313" key="3">
    <source>
        <dbReference type="Proteomes" id="UP001184150"/>
    </source>
</evidence>
<protein>
    <submittedName>
        <fullName evidence="2">Uncharacterized protein</fullName>
    </submittedName>
</protein>
<name>A0ABU1MN42_9SPHN</name>
<keyword evidence="1" id="KW-0812">Transmembrane</keyword>
<keyword evidence="1" id="KW-1133">Transmembrane helix</keyword>
<feature type="transmembrane region" description="Helical" evidence="1">
    <location>
        <begin position="28"/>
        <end position="46"/>
    </location>
</feature>
<comment type="caution">
    <text evidence="2">The sequence shown here is derived from an EMBL/GenBank/DDBJ whole genome shotgun (WGS) entry which is preliminary data.</text>
</comment>
<proteinExistence type="predicted"/>
<dbReference type="EMBL" id="JAVDRD010000005">
    <property type="protein sequence ID" value="MDR6511442.1"/>
    <property type="molecule type" value="Genomic_DNA"/>
</dbReference>
<evidence type="ECO:0000256" key="1">
    <source>
        <dbReference type="SAM" id="Phobius"/>
    </source>
</evidence>